<dbReference type="EMBL" id="JBFTWV010000382">
    <property type="protein sequence ID" value="KAL2782583.1"/>
    <property type="molecule type" value="Genomic_DNA"/>
</dbReference>
<dbReference type="PANTHER" id="PTHR43111:SF1">
    <property type="entry name" value="ALDEHYDE DEHYDROGENASE B-RELATED"/>
    <property type="match status" value="1"/>
</dbReference>
<dbReference type="Gene3D" id="3.40.605.10">
    <property type="entry name" value="Aldehyde Dehydrogenase, Chain A, domain 1"/>
    <property type="match status" value="1"/>
</dbReference>
<proteinExistence type="predicted"/>
<feature type="transmembrane region" description="Helical" evidence="1">
    <location>
        <begin position="444"/>
        <end position="467"/>
    </location>
</feature>
<organism evidence="2 3">
    <name type="scientific">Aspergillus keveii</name>
    <dbReference type="NCBI Taxonomy" id="714993"/>
    <lineage>
        <taxon>Eukaryota</taxon>
        <taxon>Fungi</taxon>
        <taxon>Dikarya</taxon>
        <taxon>Ascomycota</taxon>
        <taxon>Pezizomycotina</taxon>
        <taxon>Eurotiomycetes</taxon>
        <taxon>Eurotiomycetidae</taxon>
        <taxon>Eurotiales</taxon>
        <taxon>Aspergillaceae</taxon>
        <taxon>Aspergillus</taxon>
        <taxon>Aspergillus subgen. Nidulantes</taxon>
    </lineage>
</organism>
<evidence type="ECO:0000256" key="1">
    <source>
        <dbReference type="SAM" id="Phobius"/>
    </source>
</evidence>
<dbReference type="Proteomes" id="UP001610563">
    <property type="component" value="Unassembled WGS sequence"/>
</dbReference>
<name>A0ABR4FH59_9EURO</name>
<evidence type="ECO:0000313" key="2">
    <source>
        <dbReference type="EMBL" id="KAL2782583.1"/>
    </source>
</evidence>
<reference evidence="2 3" key="1">
    <citation type="submission" date="2024-07" db="EMBL/GenBank/DDBJ databases">
        <title>Section-level genome sequencing and comparative genomics of Aspergillus sections Usti and Cavernicolus.</title>
        <authorList>
            <consortium name="Lawrence Berkeley National Laboratory"/>
            <person name="Nybo J.L."/>
            <person name="Vesth T.C."/>
            <person name="Theobald S."/>
            <person name="Frisvad J.C."/>
            <person name="Larsen T.O."/>
            <person name="Kjaerboelling I."/>
            <person name="Rothschild-Mancinelli K."/>
            <person name="Lyhne E.K."/>
            <person name="Kogle M.E."/>
            <person name="Barry K."/>
            <person name="Clum A."/>
            <person name="Na H."/>
            <person name="Ledsgaard L."/>
            <person name="Lin J."/>
            <person name="Lipzen A."/>
            <person name="Kuo A."/>
            <person name="Riley R."/>
            <person name="Mondo S."/>
            <person name="Labutti K."/>
            <person name="Haridas S."/>
            <person name="Pangalinan J."/>
            <person name="Salamov A.A."/>
            <person name="Simmons B.A."/>
            <person name="Magnuson J.K."/>
            <person name="Chen J."/>
            <person name="Drula E."/>
            <person name="Henrissat B."/>
            <person name="Wiebenga A."/>
            <person name="Lubbers R.J."/>
            <person name="Gomes A.C."/>
            <person name="Makela M.R."/>
            <person name="Stajich J."/>
            <person name="Grigoriev I.V."/>
            <person name="Mortensen U.H."/>
            <person name="De Vries R.P."/>
            <person name="Baker S.E."/>
            <person name="Andersen M.R."/>
        </authorList>
    </citation>
    <scope>NUCLEOTIDE SEQUENCE [LARGE SCALE GENOMIC DNA]</scope>
    <source>
        <strain evidence="2 3">CBS 209.92</strain>
    </source>
</reference>
<accession>A0ABR4FH59</accession>
<protein>
    <recommendedName>
        <fullName evidence="4">Aldehyde dehydrogenase PutA</fullName>
    </recommendedName>
</protein>
<dbReference type="PANTHER" id="PTHR43111">
    <property type="entry name" value="ALDEHYDE DEHYDROGENASE B-RELATED"/>
    <property type="match status" value="1"/>
</dbReference>
<keyword evidence="1" id="KW-0472">Membrane</keyword>
<keyword evidence="1" id="KW-1133">Transmembrane helix</keyword>
<keyword evidence="3" id="KW-1185">Reference proteome</keyword>
<gene>
    <name evidence="2" type="ORF">BJX66DRAFT_350844</name>
</gene>
<evidence type="ECO:0008006" key="4">
    <source>
        <dbReference type="Google" id="ProtNLM"/>
    </source>
</evidence>
<comment type="caution">
    <text evidence="2">The sequence shown here is derived from an EMBL/GenBank/DDBJ whole genome shotgun (WGS) entry which is preliminary data.</text>
</comment>
<sequence length="475" mass="51793">MPFQLGRLSSVHGAALDGRAASVRFQQSQLIALHTKLQRLQVEACEAIVSDRKVTTAEAEIECATTILAVRQYYESIDFDQCVQREYRVAQGQNSPDRRIGCGVVLIRPAEHTRWYSVVATVAAAIAAGNTVAIEVGQFAVDRLLPTLFACLDAEIYILIDGKSTETERQEVSVVVDQTGELSLPNVLSSKPQLRSIAVVDRTANVEQAAIAIVAAHVAYRGASAHAPDLILVNEWVKKKFVDACIRLAPDHSRRERITAGDKVRQKITEAERLGEASVIGTTSLMLVDIRDRSSSVVGTRPCGSFLPIMTITSLVDAVVALEGSEYLVAYHFAEPAAAKFLSQQINSRVTVANHIPPELLVGPAIPSHIGQPSPSPILRYSTEMLSQPRPEYIKETKRSAMTLQELKELDRAALDRLRVEAASPLRSTGQGPGTAIGFFEQGILVGAVFIVLPVISLFGYGSWYTVRSALAWKW</sequence>
<evidence type="ECO:0000313" key="3">
    <source>
        <dbReference type="Proteomes" id="UP001610563"/>
    </source>
</evidence>
<dbReference type="SUPFAM" id="SSF53720">
    <property type="entry name" value="ALDH-like"/>
    <property type="match status" value="1"/>
</dbReference>
<keyword evidence="1" id="KW-0812">Transmembrane</keyword>
<dbReference type="InterPro" id="IPR016162">
    <property type="entry name" value="Ald_DH_N"/>
</dbReference>
<dbReference type="InterPro" id="IPR016161">
    <property type="entry name" value="Ald_DH/histidinol_DH"/>
</dbReference>